<dbReference type="Gene3D" id="3.30.40.10">
    <property type="entry name" value="Zinc/RING finger domain, C3HC4 (zinc finger)"/>
    <property type="match status" value="1"/>
</dbReference>
<protein>
    <recommendedName>
        <fullName evidence="2">RING-type domain-containing protein</fullName>
    </recommendedName>
</protein>
<accession>A0A8H6Y0B4</accession>
<organism evidence="3 4">
    <name type="scientific">Mycena sanguinolenta</name>
    <dbReference type="NCBI Taxonomy" id="230812"/>
    <lineage>
        <taxon>Eukaryota</taxon>
        <taxon>Fungi</taxon>
        <taxon>Dikarya</taxon>
        <taxon>Basidiomycota</taxon>
        <taxon>Agaricomycotina</taxon>
        <taxon>Agaricomycetes</taxon>
        <taxon>Agaricomycetidae</taxon>
        <taxon>Agaricales</taxon>
        <taxon>Marasmiineae</taxon>
        <taxon>Mycenaceae</taxon>
        <taxon>Mycena</taxon>
    </lineage>
</organism>
<sequence>MCFYCTDNENRFSHWFLIPSLMSVQATLSWHLAAQNYSDQVRGLHFVGPHGCTDGETCERLWTPPATIKPKKIKLFDDGGVAPAPAKPALDIFQGPVSTIIGSLPGQYTAAERKARVRIVSEQRDDVEAADGRARMLHHIAVMAELAEGAASRKQAREARFRAAWLKAESEAKGAEALVALERYRAGRRPGRKIRLIYPQGKRAPRDQPLTEDDLYLTDARPTFLAHPSLDHTCGLCLNAKSHPVKLHCGHSACYVCVRMELEKSWDCNRCGKKIMRAPVPNDAEAAEINKEHPGWDDSLVEYSWEGLQWPHAHPYARLAVGAWA</sequence>
<proteinExistence type="predicted"/>
<evidence type="ECO:0000313" key="4">
    <source>
        <dbReference type="Proteomes" id="UP000623467"/>
    </source>
</evidence>
<keyword evidence="1" id="KW-0479">Metal-binding</keyword>
<dbReference type="EMBL" id="JACAZH010000015">
    <property type="protein sequence ID" value="KAF7349656.1"/>
    <property type="molecule type" value="Genomic_DNA"/>
</dbReference>
<feature type="domain" description="RING-type" evidence="2">
    <location>
        <begin position="234"/>
        <end position="271"/>
    </location>
</feature>
<keyword evidence="1" id="KW-0862">Zinc</keyword>
<comment type="caution">
    <text evidence="3">The sequence shown here is derived from an EMBL/GenBank/DDBJ whole genome shotgun (WGS) entry which is preliminary data.</text>
</comment>
<dbReference type="AlphaFoldDB" id="A0A8H6Y0B4"/>
<dbReference type="Proteomes" id="UP000623467">
    <property type="component" value="Unassembled WGS sequence"/>
</dbReference>
<gene>
    <name evidence="3" type="ORF">MSAN_01692100</name>
</gene>
<reference evidence="3" key="1">
    <citation type="submission" date="2020-05" db="EMBL/GenBank/DDBJ databases">
        <title>Mycena genomes resolve the evolution of fungal bioluminescence.</title>
        <authorList>
            <person name="Tsai I.J."/>
        </authorList>
    </citation>
    <scope>NUCLEOTIDE SEQUENCE</scope>
    <source>
        <strain evidence="3">160909Yilan</strain>
    </source>
</reference>
<dbReference type="InterPro" id="IPR001841">
    <property type="entry name" value="Znf_RING"/>
</dbReference>
<dbReference type="PROSITE" id="PS50089">
    <property type="entry name" value="ZF_RING_2"/>
    <property type="match status" value="1"/>
</dbReference>
<keyword evidence="4" id="KW-1185">Reference proteome</keyword>
<dbReference type="InterPro" id="IPR013083">
    <property type="entry name" value="Znf_RING/FYVE/PHD"/>
</dbReference>
<name>A0A8H6Y0B4_9AGAR</name>
<dbReference type="GO" id="GO:0008270">
    <property type="term" value="F:zinc ion binding"/>
    <property type="evidence" value="ECO:0007669"/>
    <property type="project" value="UniProtKB-KW"/>
</dbReference>
<evidence type="ECO:0000256" key="1">
    <source>
        <dbReference type="PROSITE-ProRule" id="PRU00175"/>
    </source>
</evidence>
<keyword evidence="1" id="KW-0863">Zinc-finger</keyword>
<evidence type="ECO:0000259" key="2">
    <source>
        <dbReference type="PROSITE" id="PS50089"/>
    </source>
</evidence>
<evidence type="ECO:0000313" key="3">
    <source>
        <dbReference type="EMBL" id="KAF7349656.1"/>
    </source>
</evidence>
<dbReference type="SUPFAM" id="SSF57850">
    <property type="entry name" value="RING/U-box"/>
    <property type="match status" value="1"/>
</dbReference>
<dbReference type="OrthoDB" id="2883209at2759"/>